<dbReference type="EMBL" id="UOFF01000044">
    <property type="protein sequence ID" value="VAW53828.1"/>
    <property type="molecule type" value="Genomic_DNA"/>
</dbReference>
<reference evidence="1" key="1">
    <citation type="submission" date="2018-06" db="EMBL/GenBank/DDBJ databases">
        <authorList>
            <person name="Zhirakovskaya E."/>
        </authorList>
    </citation>
    <scope>NUCLEOTIDE SEQUENCE</scope>
</reference>
<accession>A0A3B0WCW0</accession>
<sequence>MFLSQQQVIKQHKCYSPCHGAVFSDISFGFMPAFKNLNDEHVHLSRDHYGKVSVMHLFDGLPESWIKEKDAQGAAITLKSEIIVGFLRNATFYTLSEIMNDIRDS</sequence>
<organism evidence="1">
    <name type="scientific">hydrothermal vent metagenome</name>
    <dbReference type="NCBI Taxonomy" id="652676"/>
    <lineage>
        <taxon>unclassified sequences</taxon>
        <taxon>metagenomes</taxon>
        <taxon>ecological metagenomes</taxon>
    </lineage>
</organism>
<name>A0A3B0WCW0_9ZZZZ</name>
<proteinExistence type="predicted"/>
<evidence type="ECO:0000313" key="1">
    <source>
        <dbReference type="EMBL" id="VAW53828.1"/>
    </source>
</evidence>
<protein>
    <submittedName>
        <fullName evidence="1">Uncharacterized protein</fullName>
    </submittedName>
</protein>
<dbReference type="AlphaFoldDB" id="A0A3B0WCW0"/>
<gene>
    <name evidence="1" type="ORF">MNBD_GAMMA07-1783</name>
</gene>